<keyword evidence="1" id="KW-0812">Transmembrane</keyword>
<keyword evidence="1" id="KW-0472">Membrane</keyword>
<feature type="transmembrane region" description="Helical" evidence="1">
    <location>
        <begin position="124"/>
        <end position="142"/>
    </location>
</feature>
<feature type="transmembrane region" description="Helical" evidence="1">
    <location>
        <begin position="12"/>
        <end position="32"/>
    </location>
</feature>
<evidence type="ECO:0000256" key="1">
    <source>
        <dbReference type="SAM" id="Phobius"/>
    </source>
</evidence>
<dbReference type="EMBL" id="UINC01082528">
    <property type="protein sequence ID" value="SVC27374.1"/>
    <property type="molecule type" value="Genomic_DNA"/>
</dbReference>
<feature type="transmembrane region" description="Helical" evidence="1">
    <location>
        <begin position="44"/>
        <end position="62"/>
    </location>
</feature>
<feature type="non-terminal residue" evidence="2">
    <location>
        <position position="1"/>
    </location>
</feature>
<keyword evidence="1" id="KW-1133">Transmembrane helix</keyword>
<feature type="transmembrane region" description="Helical" evidence="1">
    <location>
        <begin position="68"/>
        <end position="85"/>
    </location>
</feature>
<reference evidence="2" key="1">
    <citation type="submission" date="2018-05" db="EMBL/GenBank/DDBJ databases">
        <authorList>
            <person name="Lanie J.A."/>
            <person name="Ng W.-L."/>
            <person name="Kazmierczak K.M."/>
            <person name="Andrzejewski T.M."/>
            <person name="Davidsen T.M."/>
            <person name="Wayne K.J."/>
            <person name="Tettelin H."/>
            <person name="Glass J.I."/>
            <person name="Rusch D."/>
            <person name="Podicherti R."/>
            <person name="Tsui H.-C.T."/>
            <person name="Winkler M.E."/>
        </authorList>
    </citation>
    <scope>NUCLEOTIDE SEQUENCE</scope>
</reference>
<dbReference type="AlphaFoldDB" id="A0A382KRE8"/>
<accession>A0A382KRE8</accession>
<protein>
    <submittedName>
        <fullName evidence="2">Uncharacterized protein</fullName>
    </submittedName>
</protein>
<feature type="transmembrane region" description="Helical" evidence="1">
    <location>
        <begin position="149"/>
        <end position="168"/>
    </location>
</feature>
<evidence type="ECO:0000313" key="2">
    <source>
        <dbReference type="EMBL" id="SVC27374.1"/>
    </source>
</evidence>
<sequence length="367" mass="41337">SGKVISWPGIEWPYRLLLIGSTSLGGLIGVSIARKFLNQIEMIFGAWLFWLFLTFVVTFYLPDAANTFIIPVIFASSLLLISAFIKEDSRPIFLLLTLVMALPTSLGLIFSLEQSQGYKLVEALLPFAGLYALIISPFLLSLNIKSTNLYIGLLTFSALMIGSYTNLYTENRPQHVNIYFYEDLDSDQSYVQLSSQEPLIEPLLSYINEEKAKALVPFSGEYLSENWTKSASSKWKGPSIEKRIQIGVNKSVKLKLKSNRSASRMVLLLPKDSGLKSFYLGSLEVEPILSSWGLYKGYYVIYLNGIYNKETELTLNFDPNKSEVSAYLMDISTKLPLHLDDLYKERSGIFSPVHRGDQAILIKKISI</sequence>
<feature type="transmembrane region" description="Helical" evidence="1">
    <location>
        <begin position="92"/>
        <end position="112"/>
    </location>
</feature>
<name>A0A382KRE8_9ZZZZ</name>
<proteinExistence type="predicted"/>
<gene>
    <name evidence="2" type="ORF">METZ01_LOCUS280228</name>
</gene>
<organism evidence="2">
    <name type="scientific">marine metagenome</name>
    <dbReference type="NCBI Taxonomy" id="408172"/>
    <lineage>
        <taxon>unclassified sequences</taxon>
        <taxon>metagenomes</taxon>
        <taxon>ecological metagenomes</taxon>
    </lineage>
</organism>